<sequence>MKKLIYLSLAAVLGLGACGGDDNNVDVDDPIVEPPPPPAPVVTDVDKAGEIILGLGRFDPETGDVDFSLTDADGNPVVNAKHYNIVFMGFPDNQTNKSLNPKAWQRWHVYYKYDCAAEGECSGTLSEEADTGKYQFRVTDLDWEADAATGSVINYKVSVIVNGALASNSFELFEPKG</sequence>
<keyword evidence="1" id="KW-0732">Signal</keyword>
<dbReference type="EMBL" id="BSNC01000004">
    <property type="protein sequence ID" value="GLP96455.1"/>
    <property type="molecule type" value="Genomic_DNA"/>
</dbReference>
<keyword evidence="2" id="KW-0449">Lipoprotein</keyword>
<reference evidence="2" key="2">
    <citation type="submission" date="2023-01" db="EMBL/GenBank/DDBJ databases">
        <title>Draft genome sequence of Paraferrimonas sedimenticola strain NBRC 101628.</title>
        <authorList>
            <person name="Sun Q."/>
            <person name="Mori K."/>
        </authorList>
    </citation>
    <scope>NUCLEOTIDE SEQUENCE</scope>
    <source>
        <strain evidence="2">NBRC 101628</strain>
    </source>
</reference>
<proteinExistence type="predicted"/>
<evidence type="ECO:0000313" key="2">
    <source>
        <dbReference type="EMBL" id="GLP96455.1"/>
    </source>
</evidence>
<accession>A0AA37RVH7</accession>
<dbReference type="AlphaFoldDB" id="A0AA37RVH7"/>
<dbReference type="PROSITE" id="PS51257">
    <property type="entry name" value="PROKAR_LIPOPROTEIN"/>
    <property type="match status" value="1"/>
</dbReference>
<feature type="chain" id="PRO_5041384245" evidence="1">
    <location>
        <begin position="20"/>
        <end position="177"/>
    </location>
</feature>
<dbReference type="RefSeq" id="WP_095505113.1">
    <property type="nucleotide sequence ID" value="NZ_BSNC01000004.1"/>
</dbReference>
<keyword evidence="3" id="KW-1185">Reference proteome</keyword>
<evidence type="ECO:0000256" key="1">
    <source>
        <dbReference type="SAM" id="SignalP"/>
    </source>
</evidence>
<dbReference type="Proteomes" id="UP001161422">
    <property type="component" value="Unassembled WGS sequence"/>
</dbReference>
<feature type="signal peptide" evidence="1">
    <location>
        <begin position="1"/>
        <end position="19"/>
    </location>
</feature>
<organism evidence="2 3">
    <name type="scientific">Paraferrimonas sedimenticola</name>
    <dbReference type="NCBI Taxonomy" id="375674"/>
    <lineage>
        <taxon>Bacteria</taxon>
        <taxon>Pseudomonadati</taxon>
        <taxon>Pseudomonadota</taxon>
        <taxon>Gammaproteobacteria</taxon>
        <taxon>Alteromonadales</taxon>
        <taxon>Ferrimonadaceae</taxon>
        <taxon>Paraferrimonas</taxon>
    </lineage>
</organism>
<gene>
    <name evidence="2" type="ORF">GCM10007895_17610</name>
</gene>
<evidence type="ECO:0000313" key="3">
    <source>
        <dbReference type="Proteomes" id="UP001161422"/>
    </source>
</evidence>
<protein>
    <submittedName>
        <fullName evidence="2">Lipoprotein</fullName>
    </submittedName>
</protein>
<name>A0AA37RVH7_9GAMM</name>
<comment type="caution">
    <text evidence="2">The sequence shown here is derived from an EMBL/GenBank/DDBJ whole genome shotgun (WGS) entry which is preliminary data.</text>
</comment>
<reference evidence="2" key="1">
    <citation type="journal article" date="2014" name="Int. J. Syst. Evol. Microbiol.">
        <title>Complete genome sequence of Corynebacterium casei LMG S-19264T (=DSM 44701T), isolated from a smear-ripened cheese.</title>
        <authorList>
            <consortium name="US DOE Joint Genome Institute (JGI-PGF)"/>
            <person name="Walter F."/>
            <person name="Albersmeier A."/>
            <person name="Kalinowski J."/>
            <person name="Ruckert C."/>
        </authorList>
    </citation>
    <scope>NUCLEOTIDE SEQUENCE</scope>
    <source>
        <strain evidence="2">NBRC 101628</strain>
    </source>
</reference>